<evidence type="ECO:0000256" key="9">
    <source>
        <dbReference type="ARBA" id="ARBA00023146"/>
    </source>
</evidence>
<dbReference type="InterPro" id="IPR004046">
    <property type="entry name" value="GST_C"/>
</dbReference>
<dbReference type="OrthoDB" id="10250478at2759"/>
<dbReference type="Gene3D" id="2.40.240.10">
    <property type="entry name" value="Ribosomal Protein L25, Chain P"/>
    <property type="match status" value="1"/>
</dbReference>
<keyword evidence="19" id="KW-1185">Reference proteome</keyword>
<evidence type="ECO:0000313" key="19">
    <source>
        <dbReference type="Proteomes" id="UP000188320"/>
    </source>
</evidence>
<comment type="catalytic activity">
    <reaction evidence="11">
        <text>tRNA(Glu) + L-glutamate + ATP = L-glutamyl-tRNA(Glu) + AMP + diphosphate</text>
        <dbReference type="Rhea" id="RHEA:23540"/>
        <dbReference type="Rhea" id="RHEA-COMP:9663"/>
        <dbReference type="Rhea" id="RHEA-COMP:9680"/>
        <dbReference type="ChEBI" id="CHEBI:29985"/>
        <dbReference type="ChEBI" id="CHEBI:30616"/>
        <dbReference type="ChEBI" id="CHEBI:33019"/>
        <dbReference type="ChEBI" id="CHEBI:78442"/>
        <dbReference type="ChEBI" id="CHEBI:78520"/>
        <dbReference type="ChEBI" id="CHEBI:456215"/>
        <dbReference type="EC" id="6.1.1.17"/>
    </reaction>
</comment>
<evidence type="ECO:0000259" key="15">
    <source>
        <dbReference type="Pfam" id="PF00749"/>
    </source>
</evidence>
<dbReference type="Pfam" id="PF00749">
    <property type="entry name" value="tRNA-synt_1c"/>
    <property type="match status" value="1"/>
</dbReference>
<dbReference type="EMBL" id="LSSK01001882">
    <property type="protein sequence ID" value="OMH78605.1"/>
    <property type="molecule type" value="Genomic_DNA"/>
</dbReference>
<evidence type="ECO:0000256" key="6">
    <source>
        <dbReference type="ARBA" id="ARBA00022741"/>
    </source>
</evidence>
<evidence type="ECO:0000256" key="10">
    <source>
        <dbReference type="ARBA" id="ARBA00030865"/>
    </source>
</evidence>
<keyword evidence="6 12" id="KW-0547">Nucleotide-binding</keyword>
<dbReference type="InterPro" id="IPR020056">
    <property type="entry name" value="Rbsml_bL25/Gln-tRNA_synth_N"/>
</dbReference>
<evidence type="ECO:0000259" key="16">
    <source>
        <dbReference type="Pfam" id="PF03950"/>
    </source>
</evidence>
<evidence type="ECO:0000259" key="14">
    <source>
        <dbReference type="Pfam" id="PF00043"/>
    </source>
</evidence>
<dbReference type="InterPro" id="IPR001412">
    <property type="entry name" value="aa-tRNA-synth_I_CS"/>
</dbReference>
<dbReference type="Gene3D" id="1.20.1050.10">
    <property type="match status" value="1"/>
</dbReference>
<evidence type="ECO:0000256" key="2">
    <source>
        <dbReference type="ARBA" id="ARBA00008927"/>
    </source>
</evidence>
<dbReference type="FunFam" id="3.40.50.620:FF:000037">
    <property type="entry name" value="Glutamine--tRNA ligase cytoplasmic"/>
    <property type="match status" value="1"/>
</dbReference>
<keyword evidence="9 12" id="KW-0030">Aminoacyl-tRNA synthetase</keyword>
<evidence type="ECO:0000256" key="3">
    <source>
        <dbReference type="ARBA" id="ARBA00012835"/>
    </source>
</evidence>
<organism evidence="18 19">
    <name type="scientific">Zancudomyces culisetae</name>
    <name type="common">Gut fungus</name>
    <name type="synonym">Smittium culisetae</name>
    <dbReference type="NCBI Taxonomy" id="1213189"/>
    <lineage>
        <taxon>Eukaryota</taxon>
        <taxon>Fungi</taxon>
        <taxon>Fungi incertae sedis</taxon>
        <taxon>Zoopagomycota</taxon>
        <taxon>Kickxellomycotina</taxon>
        <taxon>Harpellomycetes</taxon>
        <taxon>Harpellales</taxon>
        <taxon>Legeriomycetaceae</taxon>
        <taxon>Zancudomyces</taxon>
    </lineage>
</organism>
<dbReference type="SUPFAM" id="SSF50715">
    <property type="entry name" value="Ribosomal protein L25-like"/>
    <property type="match status" value="1"/>
</dbReference>
<dbReference type="PRINTS" id="PR00987">
    <property type="entry name" value="TRNASYNTHGLU"/>
</dbReference>
<dbReference type="Pfam" id="PF00043">
    <property type="entry name" value="GST_C"/>
    <property type="match status" value="1"/>
</dbReference>
<dbReference type="GO" id="GO:0006424">
    <property type="term" value="P:glutamyl-tRNA aminoacylation"/>
    <property type="evidence" value="ECO:0007669"/>
    <property type="project" value="InterPro"/>
</dbReference>
<dbReference type="NCBIfam" id="TIGR00463">
    <property type="entry name" value="gltX_arch"/>
    <property type="match status" value="1"/>
</dbReference>
<reference evidence="19" key="1">
    <citation type="submission" date="2017-01" db="EMBL/GenBank/DDBJ databases">
        <authorList>
            <person name="Wang Y."/>
            <person name="White M."/>
            <person name="Kvist S."/>
            <person name="Moncalvo J.-M."/>
        </authorList>
    </citation>
    <scope>NUCLEOTIDE SEQUENCE [LARGE SCALE GENOMIC DNA]</scope>
    <source>
        <strain evidence="19">COL-18-3</strain>
    </source>
</reference>
<dbReference type="InterPro" id="IPR036282">
    <property type="entry name" value="Glutathione-S-Trfase_C_sf"/>
</dbReference>
<gene>
    <name evidence="18" type="ORF">AX774_g7993</name>
</gene>
<evidence type="ECO:0000256" key="1">
    <source>
        <dbReference type="ARBA" id="ARBA00004496"/>
    </source>
</evidence>
<dbReference type="PROSITE" id="PS00178">
    <property type="entry name" value="AA_TRNA_LIGASE_I"/>
    <property type="match status" value="1"/>
</dbReference>
<dbReference type="InterPro" id="IPR004526">
    <property type="entry name" value="Glu-tRNA-synth_arc/euk"/>
</dbReference>
<dbReference type="Pfam" id="PF20974">
    <property type="entry name" value="tRNA-synt_1c_C2"/>
    <property type="match status" value="1"/>
</dbReference>
<dbReference type="InterPro" id="IPR000924">
    <property type="entry name" value="Glu/Gln-tRNA-synth"/>
</dbReference>
<evidence type="ECO:0000259" key="17">
    <source>
        <dbReference type="Pfam" id="PF20974"/>
    </source>
</evidence>
<protein>
    <recommendedName>
        <fullName evidence="3">glutamate--tRNA ligase</fullName>
        <ecNumber evidence="3">6.1.1.17</ecNumber>
    </recommendedName>
    <alternativeName>
        <fullName evidence="10">Glutamyl-tRNA synthetase</fullName>
    </alternativeName>
</protein>
<dbReference type="Proteomes" id="UP000188320">
    <property type="component" value="Unassembled WGS sequence"/>
</dbReference>
<evidence type="ECO:0000256" key="4">
    <source>
        <dbReference type="ARBA" id="ARBA00022490"/>
    </source>
</evidence>
<dbReference type="InterPro" id="IPR049437">
    <property type="entry name" value="tRNA-synt_1c_C2"/>
</dbReference>
<feature type="compositionally biased region" description="Low complexity" evidence="13">
    <location>
        <begin position="740"/>
        <end position="752"/>
    </location>
</feature>
<evidence type="ECO:0000313" key="18">
    <source>
        <dbReference type="EMBL" id="OMH78605.1"/>
    </source>
</evidence>
<dbReference type="InterPro" id="IPR011035">
    <property type="entry name" value="Ribosomal_bL25/Gln-tRNA_synth"/>
</dbReference>
<dbReference type="GO" id="GO:0005524">
    <property type="term" value="F:ATP binding"/>
    <property type="evidence" value="ECO:0007669"/>
    <property type="project" value="UniProtKB-KW"/>
</dbReference>
<dbReference type="InterPro" id="IPR014729">
    <property type="entry name" value="Rossmann-like_a/b/a_fold"/>
</dbReference>
<dbReference type="Gene3D" id="3.40.50.620">
    <property type="entry name" value="HUPs"/>
    <property type="match status" value="1"/>
</dbReference>
<feature type="domain" description="Glutamyl/glutaminyl-tRNA synthetase class Ib anti-codon binding" evidence="16">
    <location>
        <begin position="513"/>
        <end position="600"/>
    </location>
</feature>
<feature type="region of interest" description="Disordered" evidence="13">
    <location>
        <begin position="710"/>
        <end position="752"/>
    </location>
</feature>
<feature type="domain" description="tRNA synthetases class I (E and Q) anti-codon binding" evidence="17">
    <location>
        <begin position="615"/>
        <end position="688"/>
    </location>
</feature>
<dbReference type="InterPro" id="IPR020058">
    <property type="entry name" value="Glu/Gln-tRNA-synth_Ib_cat-dom"/>
</dbReference>
<comment type="similarity">
    <text evidence="2">Belongs to the class-I aminoacyl-tRNA synthetase family. Glutamate--tRNA ligase type 2 subfamily.</text>
</comment>
<dbReference type="InterPro" id="IPR050132">
    <property type="entry name" value="Gln/Glu-tRNA_Ligase"/>
</dbReference>
<dbReference type="SUPFAM" id="SSF52374">
    <property type="entry name" value="Nucleotidylyl transferase"/>
    <property type="match status" value="1"/>
</dbReference>
<keyword evidence="5 12" id="KW-0436">Ligase</keyword>
<dbReference type="HAMAP" id="MF_02076">
    <property type="entry name" value="Glu_tRNA_synth_type2"/>
    <property type="match status" value="1"/>
</dbReference>
<keyword evidence="7 12" id="KW-0067">ATP-binding</keyword>
<comment type="subcellular location">
    <subcellularLocation>
        <location evidence="1">Cytoplasm</location>
    </subcellularLocation>
</comment>
<feature type="domain" description="Glutamyl/glutaminyl-tRNA synthetase class Ib catalytic" evidence="15">
    <location>
        <begin position="204"/>
        <end position="510"/>
    </location>
</feature>
<dbReference type="SUPFAM" id="SSF47616">
    <property type="entry name" value="GST C-terminal domain-like"/>
    <property type="match status" value="1"/>
</dbReference>
<feature type="compositionally biased region" description="Basic and acidic residues" evidence="13">
    <location>
        <begin position="718"/>
        <end position="736"/>
    </location>
</feature>
<dbReference type="PANTHER" id="PTHR43097">
    <property type="entry name" value="GLUTAMINE-TRNA LIGASE"/>
    <property type="match status" value="1"/>
</dbReference>
<dbReference type="EC" id="6.1.1.17" evidence="3"/>
<dbReference type="AlphaFoldDB" id="A0A1R1PC98"/>
<proteinExistence type="inferred from homology"/>
<dbReference type="GO" id="GO:0004818">
    <property type="term" value="F:glutamate-tRNA ligase activity"/>
    <property type="evidence" value="ECO:0007669"/>
    <property type="project" value="UniProtKB-EC"/>
</dbReference>
<evidence type="ECO:0000256" key="12">
    <source>
        <dbReference type="RuleBase" id="RU363037"/>
    </source>
</evidence>
<name>A0A1R1PC98_ZANCU</name>
<evidence type="ECO:0000256" key="5">
    <source>
        <dbReference type="ARBA" id="ARBA00022598"/>
    </source>
</evidence>
<keyword evidence="4" id="KW-0963">Cytoplasm</keyword>
<keyword evidence="8 12" id="KW-0648">Protein biosynthesis</keyword>
<evidence type="ECO:0000256" key="8">
    <source>
        <dbReference type="ARBA" id="ARBA00022917"/>
    </source>
</evidence>
<dbReference type="InterPro" id="IPR020059">
    <property type="entry name" value="Glu/Gln-tRNA-synth_Ib_codon-bd"/>
</dbReference>
<feature type="domain" description="Glutathione S-transferase C-terminal" evidence="14">
    <location>
        <begin position="106"/>
        <end position="164"/>
    </location>
</feature>
<evidence type="ECO:0000256" key="11">
    <source>
        <dbReference type="ARBA" id="ARBA00048351"/>
    </source>
</evidence>
<evidence type="ECO:0000256" key="7">
    <source>
        <dbReference type="ARBA" id="ARBA00022840"/>
    </source>
</evidence>
<dbReference type="GO" id="GO:0005829">
    <property type="term" value="C:cytosol"/>
    <property type="evidence" value="ECO:0007669"/>
    <property type="project" value="TreeGrafter"/>
</dbReference>
<dbReference type="GO" id="GO:0017102">
    <property type="term" value="C:methionyl glutamyl tRNA synthetase complex"/>
    <property type="evidence" value="ECO:0007669"/>
    <property type="project" value="TreeGrafter"/>
</dbReference>
<sequence>MSYNLVLAQKGSPIPFIAEHINANFKETTVKVEWTAGNNVGTGKEKLNAKLSKTGGQGGADLLGEEQVVEKLLEIVAIKDEEIKEYVTLGKEMSKGGFSKFLEGTAKLEEHLKMRSYLVGYESTIADELVWGVLRGSAAFQKNIKANSEQIGENVKRWYKHIMETSTGKAVMEGFSKRVDEKAGGKKEDQGNFELGLKNLEYGKVCTRFPPEPSGYLHIGHAKAALLNEHIAKSNGGRLIVRFDDTNPTKEKEEFEESIVEDLRLLGIKADQITHTSDYFDKLEEYAWKLIEIGKAYVDDTDQATMREQRMHGEKSRCRDLSIEENKARFSEIIKGSEEAISKGYCLRAKISVDDKNKALRDPVIFRINLTPHHRTGTKYKAYPLYDFAVPIVDALEGVTHALRSNEYRDRNPMYYWFIDTLSLRKVQICDFSRLNFVYTLLSKRKLQWFVDQNLVTGWDDPRFPTVRGIRRRGLTISALKQYVLMQGASQNQLLLEWDKLWALNKKVIDPVAPRFTAVKAQGCITATLTGPDAFAAPEQRSLPKHKKNPDLGSKSITYSNEIYLEHDDVSSFALNEEITLMDLGNAFVRSIDLPNNSITLELNLKGDYKLTSKKVTWLSTATSANATLLDYDYLINKPKLDESDDFTSVLTTTPTIFETPALVDPNVLNLNIGDIIQFERKGYFVLDSFTDKSPNFISIPDGKAANLASKSNVSAPAKEKTPKSSKKDSKKDSKKSSKNKSASASAKSTPASEIMYQIDPVLSHDPLDPSSLSSMYLVERYY</sequence>
<comment type="caution">
    <text evidence="18">The sequence shown here is derived from an EMBL/GenBank/DDBJ whole genome shotgun (WGS) entry which is preliminary data.</text>
</comment>
<accession>A0A1R1PC98</accession>
<dbReference type="Pfam" id="PF03950">
    <property type="entry name" value="tRNA-synt_1c_C"/>
    <property type="match status" value="1"/>
</dbReference>
<evidence type="ECO:0000256" key="13">
    <source>
        <dbReference type="SAM" id="MobiDB-lite"/>
    </source>
</evidence>
<dbReference type="PANTHER" id="PTHR43097:SF5">
    <property type="entry name" value="GLUTAMATE--TRNA LIGASE"/>
    <property type="match status" value="1"/>
</dbReference>